<evidence type="ECO:0000256" key="7">
    <source>
        <dbReference type="ARBA" id="ARBA00023136"/>
    </source>
</evidence>
<accession>A0ABQ7SAQ0</accession>
<reference evidence="12 13" key="1">
    <citation type="submission" date="2020-10" db="EMBL/GenBank/DDBJ databases">
        <authorList>
            <person name="Klimov P.B."/>
            <person name="Dyachkov S.M."/>
            <person name="Chetverikov P.E."/>
        </authorList>
    </citation>
    <scope>NUCLEOTIDE SEQUENCE [LARGE SCALE GENOMIC DNA]</scope>
    <source>
        <strain evidence="12">BMOC 18-1129-001#AD2665</strain>
        <tissue evidence="12">Entire mites</tissue>
    </source>
</reference>
<evidence type="ECO:0000256" key="1">
    <source>
        <dbReference type="ARBA" id="ARBA00004477"/>
    </source>
</evidence>
<dbReference type="Pfam" id="PF04420">
    <property type="entry name" value="CHD5"/>
    <property type="match status" value="1"/>
</dbReference>
<keyword evidence="10" id="KW-0175">Coiled coil</keyword>
<name>A0ABQ7SAQ0_9ACAR</name>
<dbReference type="PANTHER" id="PTHR42650:SF1">
    <property type="entry name" value="GUIDED ENTRY OF TAIL-ANCHORED PROTEINS FACTOR 1"/>
    <property type="match status" value="1"/>
</dbReference>
<keyword evidence="13" id="KW-1185">Reference proteome</keyword>
<proteinExistence type="inferred from homology"/>
<comment type="similarity">
    <text evidence="2">Belongs to the WRB/GET1 family.</text>
</comment>
<evidence type="ECO:0000256" key="4">
    <source>
        <dbReference type="ARBA" id="ARBA00022692"/>
    </source>
</evidence>
<organism evidence="12 13">
    <name type="scientific">Fragariocoptes setiger</name>
    <dbReference type="NCBI Taxonomy" id="1670756"/>
    <lineage>
        <taxon>Eukaryota</taxon>
        <taxon>Metazoa</taxon>
        <taxon>Ecdysozoa</taxon>
        <taxon>Arthropoda</taxon>
        <taxon>Chelicerata</taxon>
        <taxon>Arachnida</taxon>
        <taxon>Acari</taxon>
        <taxon>Acariformes</taxon>
        <taxon>Trombidiformes</taxon>
        <taxon>Prostigmata</taxon>
        <taxon>Eupodina</taxon>
        <taxon>Eriophyoidea</taxon>
        <taxon>Phytoptidae</taxon>
        <taxon>Fragariocoptes</taxon>
    </lineage>
</organism>
<evidence type="ECO:0000256" key="2">
    <source>
        <dbReference type="ARBA" id="ARBA00010799"/>
    </source>
</evidence>
<dbReference type="Pfam" id="PF23670">
    <property type="entry name" value="PIGBOS1"/>
    <property type="match status" value="1"/>
</dbReference>
<dbReference type="PANTHER" id="PTHR42650">
    <property type="entry name" value="TAIL-ANCHORED PROTEIN INSERTION RECEPTOR WRB"/>
    <property type="match status" value="1"/>
</dbReference>
<feature type="transmembrane region" description="Helical" evidence="11">
    <location>
        <begin position="122"/>
        <end position="144"/>
    </location>
</feature>
<evidence type="ECO:0000313" key="12">
    <source>
        <dbReference type="EMBL" id="KAG9510462.1"/>
    </source>
</evidence>
<keyword evidence="12" id="KW-0675">Receptor</keyword>
<gene>
    <name evidence="12" type="primary">WRB</name>
    <name evidence="12" type="ORF">GZH46_00997</name>
</gene>
<evidence type="ECO:0000313" key="13">
    <source>
        <dbReference type="Proteomes" id="UP000825002"/>
    </source>
</evidence>
<evidence type="ECO:0000256" key="9">
    <source>
        <dbReference type="ARBA" id="ARBA00033006"/>
    </source>
</evidence>
<dbReference type="InterPro" id="IPR029012">
    <property type="entry name" value="Helix_hairpin_bin_sf"/>
</dbReference>
<evidence type="ECO:0000256" key="6">
    <source>
        <dbReference type="ARBA" id="ARBA00022989"/>
    </source>
</evidence>
<dbReference type="InterPro" id="IPR028945">
    <property type="entry name" value="Get1"/>
</dbReference>
<dbReference type="InterPro" id="IPR057394">
    <property type="entry name" value="PIGBOS1"/>
</dbReference>
<feature type="transmembrane region" description="Helical" evidence="11">
    <location>
        <begin position="12"/>
        <end position="30"/>
    </location>
</feature>
<keyword evidence="5" id="KW-0256">Endoplasmic reticulum</keyword>
<feature type="coiled-coil region" evidence="10">
    <location>
        <begin position="66"/>
        <end position="112"/>
    </location>
</feature>
<evidence type="ECO:0000256" key="10">
    <source>
        <dbReference type="SAM" id="Coils"/>
    </source>
</evidence>
<dbReference type="Proteomes" id="UP000825002">
    <property type="component" value="Unassembled WGS sequence"/>
</dbReference>
<comment type="caution">
    <text evidence="12">The sequence shown here is derived from an EMBL/GenBank/DDBJ whole genome shotgun (WGS) entry which is preliminary data.</text>
</comment>
<evidence type="ECO:0000256" key="8">
    <source>
        <dbReference type="ARBA" id="ARBA00032437"/>
    </source>
</evidence>
<keyword evidence="7 11" id="KW-0472">Membrane</keyword>
<protein>
    <recommendedName>
        <fullName evidence="3">Guided entry of tail-anchored proteins factor 1</fullName>
    </recommendedName>
    <alternativeName>
        <fullName evidence="8">Tail-anchored protein insertion receptor WRB</fullName>
    </alternativeName>
    <alternativeName>
        <fullName evidence="9">Tryptophan-rich basic protein</fullName>
    </alternativeName>
</protein>
<keyword evidence="6 11" id="KW-1133">Transmembrane helix</keyword>
<dbReference type="EMBL" id="JAIFTH010000141">
    <property type="protein sequence ID" value="KAG9510462.1"/>
    <property type="molecule type" value="Genomic_DNA"/>
</dbReference>
<evidence type="ECO:0000256" key="5">
    <source>
        <dbReference type="ARBA" id="ARBA00022824"/>
    </source>
</evidence>
<dbReference type="Gene3D" id="1.10.287.660">
    <property type="entry name" value="Helix hairpin bin"/>
    <property type="match status" value="1"/>
</dbReference>
<keyword evidence="4 11" id="KW-0812">Transmembrane</keyword>
<evidence type="ECO:0000256" key="11">
    <source>
        <dbReference type="SAM" id="Phobius"/>
    </source>
</evidence>
<comment type="subcellular location">
    <subcellularLocation>
        <location evidence="1">Endoplasmic reticulum membrane</location>
        <topology evidence="1">Multi-pass membrane protein</topology>
    </subcellularLocation>
</comment>
<sequence length="146" mass="16997">MKIQRIRGISNKVYIATLFFGVVSGFYIWSPVLEKLAQDNQLKESGSEPTQPVIPLLISWRHMNEKRQLFKQIQEYKEEMSKISQVDEFAKYSKVQRKMRALSDQLTSIRREDTTQIVKYNIIFQVTIYVLAATSIISVGYQLITS</sequence>
<evidence type="ECO:0000256" key="3">
    <source>
        <dbReference type="ARBA" id="ARBA00017951"/>
    </source>
</evidence>